<evidence type="ECO:0000256" key="5">
    <source>
        <dbReference type="ARBA" id="ARBA00022982"/>
    </source>
</evidence>
<dbReference type="InterPro" id="IPR008972">
    <property type="entry name" value="Cupredoxin"/>
</dbReference>
<evidence type="ECO:0000256" key="8">
    <source>
        <dbReference type="ARBA" id="ARBA00023136"/>
    </source>
</evidence>
<dbReference type="InterPro" id="IPR028871">
    <property type="entry name" value="BlueCu_1_BS"/>
</dbReference>
<feature type="signal peptide" evidence="10">
    <location>
        <begin position="1"/>
        <end position="33"/>
    </location>
</feature>
<evidence type="ECO:0000256" key="3">
    <source>
        <dbReference type="ARBA" id="ARBA00022448"/>
    </source>
</evidence>
<keyword evidence="10" id="KW-0732">Signal</keyword>
<evidence type="ECO:0000313" key="13">
    <source>
        <dbReference type="Proteomes" id="UP000269154"/>
    </source>
</evidence>
<evidence type="ECO:0000256" key="7">
    <source>
        <dbReference type="ARBA" id="ARBA00023078"/>
    </source>
</evidence>
<dbReference type="SUPFAM" id="SSF49503">
    <property type="entry name" value="Cupredoxins"/>
    <property type="match status" value="1"/>
</dbReference>
<comment type="caution">
    <text evidence="12">The sequence shown here is derived from an EMBL/GenBank/DDBJ whole genome shotgun (WGS) entry which is preliminary data.</text>
</comment>
<dbReference type="PANTHER" id="PTHR34192">
    <property type="entry name" value="PLASTOCYANIN MAJOR ISOFORM, CHLOROPLASTIC-RELATED"/>
    <property type="match status" value="1"/>
</dbReference>
<dbReference type="OrthoDB" id="680163at2"/>
<keyword evidence="3" id="KW-0813">Transport</keyword>
<keyword evidence="4 9" id="KW-0479">Metal-binding</keyword>
<sequence length="133" mass="14150">MRFISSFSKSLALLASVAMLVIGSLVFSNPAEAANYEVTMGAGGLQFSPRKIAVKPGDTVTFKNGMLAPHNVIFNPAKSPDSELSKSLSHKNLAYRAGESFDVNIPADAESGDYEFFCTPHRGAGMVGHLVVE</sequence>
<protein>
    <submittedName>
        <fullName evidence="12">Plastocyanin</fullName>
    </submittedName>
</protein>
<evidence type="ECO:0000313" key="12">
    <source>
        <dbReference type="EMBL" id="RQH44557.1"/>
    </source>
</evidence>
<feature type="binding site" evidence="9">
    <location>
        <position position="70"/>
    </location>
    <ligand>
        <name>Cu cation</name>
        <dbReference type="ChEBI" id="CHEBI:23378"/>
    </ligand>
</feature>
<proteinExistence type="inferred from homology"/>
<evidence type="ECO:0000256" key="9">
    <source>
        <dbReference type="PIRSR" id="PIRSR602387-1"/>
    </source>
</evidence>
<dbReference type="Gene3D" id="2.60.40.420">
    <property type="entry name" value="Cupredoxins - blue copper proteins"/>
    <property type="match status" value="1"/>
</dbReference>
<keyword evidence="6 9" id="KW-0186">Copper</keyword>
<dbReference type="InterPro" id="IPR000923">
    <property type="entry name" value="BlueCu_1"/>
</dbReference>
<evidence type="ECO:0000256" key="2">
    <source>
        <dbReference type="ARBA" id="ARBA00005338"/>
    </source>
</evidence>
<reference evidence="12 13" key="1">
    <citation type="journal article" date="2018" name="ACS Chem. Biol.">
        <title>Ketoreductase domain dysfunction expands chemodiversity: malyngamide biosynthesis in the cyanobacterium Okeania hirsuta.</title>
        <authorList>
            <person name="Moss N.A."/>
            <person name="Leao T."/>
            <person name="Rankin M."/>
            <person name="McCullough T.M."/>
            <person name="Qu P."/>
            <person name="Korobeynikov A."/>
            <person name="Smith J.L."/>
            <person name="Gerwick L."/>
            <person name="Gerwick W.H."/>
        </authorList>
    </citation>
    <scope>NUCLEOTIDE SEQUENCE [LARGE SCALE GENOMIC DNA]</scope>
    <source>
        <strain evidence="12 13">PAB10Feb10-1</strain>
    </source>
</reference>
<dbReference type="GO" id="GO:0016020">
    <property type="term" value="C:membrane"/>
    <property type="evidence" value="ECO:0007669"/>
    <property type="project" value="UniProtKB-SubCell"/>
</dbReference>
<dbReference type="Proteomes" id="UP000269154">
    <property type="component" value="Unassembled WGS sequence"/>
</dbReference>
<dbReference type="PRINTS" id="PR00156">
    <property type="entry name" value="COPPERBLUE"/>
</dbReference>
<keyword evidence="13" id="KW-1185">Reference proteome</keyword>
<comment type="cofactor">
    <cofactor evidence="9">
        <name>Cu(2+)</name>
        <dbReference type="ChEBI" id="CHEBI:29036"/>
    </cofactor>
    <text evidence="9">The crystal structure with reduced Cu(1+) has also been determined.</text>
</comment>
<keyword evidence="5" id="KW-0249">Electron transport</keyword>
<evidence type="ECO:0000256" key="4">
    <source>
        <dbReference type="ARBA" id="ARBA00022723"/>
    </source>
</evidence>
<dbReference type="NCBIfam" id="TIGR02656">
    <property type="entry name" value="cyanin_plasto"/>
    <property type="match status" value="1"/>
</dbReference>
<feature type="binding site" evidence="9">
    <location>
        <position position="126"/>
    </location>
    <ligand>
        <name>Cu cation</name>
        <dbReference type="ChEBI" id="CHEBI:23378"/>
    </ligand>
</feature>
<dbReference type="InterPro" id="IPR002387">
    <property type="entry name" value="Plastocyanin"/>
</dbReference>
<dbReference type="GO" id="GO:0009055">
    <property type="term" value="F:electron transfer activity"/>
    <property type="evidence" value="ECO:0007669"/>
    <property type="project" value="InterPro"/>
</dbReference>
<evidence type="ECO:0000256" key="10">
    <source>
        <dbReference type="SAM" id="SignalP"/>
    </source>
</evidence>
<dbReference type="RefSeq" id="WP_124147450.1">
    <property type="nucleotide sequence ID" value="NZ_CAWOKI010000264.1"/>
</dbReference>
<feature type="domain" description="Blue (type 1) copper" evidence="11">
    <location>
        <begin position="36"/>
        <end position="133"/>
    </location>
</feature>
<feature type="chain" id="PRO_5018157901" evidence="10">
    <location>
        <begin position="34"/>
        <end position="133"/>
    </location>
</feature>
<feature type="binding site" evidence="9">
    <location>
        <position position="121"/>
    </location>
    <ligand>
        <name>Cu cation</name>
        <dbReference type="ChEBI" id="CHEBI:23378"/>
    </ligand>
</feature>
<dbReference type="InterPro" id="IPR001235">
    <property type="entry name" value="Copper_blue_Plastocyanin"/>
</dbReference>
<gene>
    <name evidence="12" type="primary">petE</name>
    <name evidence="12" type="ORF">D5R40_11575</name>
</gene>
<dbReference type="Pfam" id="PF00127">
    <property type="entry name" value="Copper-bind"/>
    <property type="match status" value="1"/>
</dbReference>
<evidence type="ECO:0000256" key="1">
    <source>
        <dbReference type="ARBA" id="ARBA00004170"/>
    </source>
</evidence>
<organism evidence="12 13">
    <name type="scientific">Okeania hirsuta</name>
    <dbReference type="NCBI Taxonomy" id="1458930"/>
    <lineage>
        <taxon>Bacteria</taxon>
        <taxon>Bacillati</taxon>
        <taxon>Cyanobacteriota</taxon>
        <taxon>Cyanophyceae</taxon>
        <taxon>Oscillatoriophycideae</taxon>
        <taxon>Oscillatoriales</taxon>
        <taxon>Microcoleaceae</taxon>
        <taxon>Okeania</taxon>
    </lineage>
</organism>
<name>A0A3N6PD35_9CYAN</name>
<feature type="binding site" evidence="9">
    <location>
        <position position="118"/>
    </location>
    <ligand>
        <name>Cu cation</name>
        <dbReference type="ChEBI" id="CHEBI:23378"/>
    </ligand>
</feature>
<dbReference type="PANTHER" id="PTHR34192:SF10">
    <property type="entry name" value="PLASTOCYANIN MAJOR ISOFORM, CHLOROPLASTIC-RELATED"/>
    <property type="match status" value="1"/>
</dbReference>
<evidence type="ECO:0000259" key="11">
    <source>
        <dbReference type="Pfam" id="PF00127"/>
    </source>
</evidence>
<dbReference type="EMBL" id="RCBY01000052">
    <property type="protein sequence ID" value="RQH44557.1"/>
    <property type="molecule type" value="Genomic_DNA"/>
</dbReference>
<comment type="similarity">
    <text evidence="2">Belongs to the plastocyanin family.</text>
</comment>
<dbReference type="PROSITE" id="PS00196">
    <property type="entry name" value="COPPER_BLUE"/>
    <property type="match status" value="1"/>
</dbReference>
<keyword evidence="7" id="KW-0793">Thylakoid</keyword>
<dbReference type="PRINTS" id="PR00157">
    <property type="entry name" value="PLASTOCYANIN"/>
</dbReference>
<comment type="subcellular location">
    <subcellularLocation>
        <location evidence="1">Membrane</location>
        <topology evidence="1">Peripheral membrane protein</topology>
    </subcellularLocation>
</comment>
<dbReference type="CDD" id="cd04219">
    <property type="entry name" value="Plastocyanin"/>
    <property type="match status" value="1"/>
</dbReference>
<dbReference type="AlphaFoldDB" id="A0A3N6PD35"/>
<accession>A0A3N6PD35</accession>
<keyword evidence="8" id="KW-0472">Membrane</keyword>
<dbReference type="GO" id="GO:0005507">
    <property type="term" value="F:copper ion binding"/>
    <property type="evidence" value="ECO:0007669"/>
    <property type="project" value="InterPro"/>
</dbReference>
<evidence type="ECO:0000256" key="6">
    <source>
        <dbReference type="ARBA" id="ARBA00023008"/>
    </source>
</evidence>